<reference evidence="9" key="1">
    <citation type="journal article" date="2021" name="Microbiology">
        <title>Metagenomic Analysis of the Microbial Community in the Underground Coal Fire Area (Kemerovo Region, Russia) Revealed Predominance of Thermophilic Members of the Phyla Deinococcus-thermus, Aquificae, and Firmicutes.</title>
        <authorList>
            <person name="Kadnikov V."/>
            <person name="Mardanov A.V."/>
            <person name="Beletsky A.V."/>
            <person name="Karnachuk O.V."/>
            <person name="Ravin N.V."/>
        </authorList>
    </citation>
    <scope>NUCLEOTIDE SEQUENCE</scope>
    <source>
        <strain evidence="9">RBS10-49</strain>
    </source>
</reference>
<dbReference type="GO" id="GO:0033554">
    <property type="term" value="P:cellular response to stress"/>
    <property type="evidence" value="ECO:0007669"/>
    <property type="project" value="TreeGrafter"/>
</dbReference>
<organism evidence="9 10">
    <name type="scientific">Hydrogenibacillus schlegelii</name>
    <name type="common">Bacillus schlegelii</name>
    <dbReference type="NCBI Taxonomy" id="1484"/>
    <lineage>
        <taxon>Bacteria</taxon>
        <taxon>Bacillati</taxon>
        <taxon>Bacillota</taxon>
        <taxon>Bacilli</taxon>
        <taxon>Bacillales</taxon>
        <taxon>Bacillales Family X. Incertae Sedis</taxon>
        <taxon>Hydrogenibacillus</taxon>
    </lineage>
</organism>
<evidence type="ECO:0000256" key="7">
    <source>
        <dbReference type="PIRSR" id="PIRSR000239-1"/>
    </source>
</evidence>
<feature type="domain" description="Thioredoxin" evidence="8">
    <location>
        <begin position="10"/>
        <end position="169"/>
    </location>
</feature>
<dbReference type="GO" id="GO:0005829">
    <property type="term" value="C:cytosol"/>
    <property type="evidence" value="ECO:0007669"/>
    <property type="project" value="TreeGrafter"/>
</dbReference>
<dbReference type="PANTHER" id="PTHR10681">
    <property type="entry name" value="THIOREDOXIN PEROXIDASE"/>
    <property type="match status" value="1"/>
</dbReference>
<comment type="similarity">
    <text evidence="1">Belongs to the peroxiredoxin family. AhpC/Prx1 subfamily.</text>
</comment>
<comment type="caution">
    <text evidence="9">The sequence shown here is derived from an EMBL/GenBank/DDBJ whole genome shotgun (WGS) entry which is preliminary data.</text>
</comment>
<protein>
    <submittedName>
        <fullName evidence="9">Peroxiredoxin</fullName>
    </submittedName>
</protein>
<dbReference type="AlphaFoldDB" id="A0A947CUG2"/>
<evidence type="ECO:0000256" key="6">
    <source>
        <dbReference type="ARBA" id="ARBA00023284"/>
    </source>
</evidence>
<dbReference type="SUPFAM" id="SSF52833">
    <property type="entry name" value="Thioredoxin-like"/>
    <property type="match status" value="1"/>
</dbReference>
<dbReference type="PANTHER" id="PTHR10681:SF121">
    <property type="entry name" value="ALKYL HYDROPEROXIDE REDUCTASE C"/>
    <property type="match status" value="1"/>
</dbReference>
<keyword evidence="6" id="KW-0676">Redox-active center</keyword>
<evidence type="ECO:0000256" key="2">
    <source>
        <dbReference type="ARBA" id="ARBA00022559"/>
    </source>
</evidence>
<dbReference type="GO" id="GO:0045454">
    <property type="term" value="P:cell redox homeostasis"/>
    <property type="evidence" value="ECO:0007669"/>
    <property type="project" value="TreeGrafter"/>
</dbReference>
<dbReference type="InterPro" id="IPR013766">
    <property type="entry name" value="Thioredoxin_domain"/>
</dbReference>
<evidence type="ECO:0000256" key="4">
    <source>
        <dbReference type="ARBA" id="ARBA00023002"/>
    </source>
</evidence>
<evidence type="ECO:0000256" key="3">
    <source>
        <dbReference type="ARBA" id="ARBA00022862"/>
    </source>
</evidence>
<feature type="active site" description="Cysteine sulfenic acid (-SOH) intermediate; for peroxidase activity" evidence="7">
    <location>
        <position position="59"/>
    </location>
</feature>
<gene>
    <name evidence="9" type="ORF">KM312_01145</name>
</gene>
<evidence type="ECO:0000256" key="5">
    <source>
        <dbReference type="ARBA" id="ARBA00023157"/>
    </source>
</evidence>
<dbReference type="CDD" id="cd03015">
    <property type="entry name" value="PRX_Typ2cys"/>
    <property type="match status" value="1"/>
</dbReference>
<dbReference type="InterPro" id="IPR024706">
    <property type="entry name" value="Peroxiredoxin_AhpC-typ"/>
</dbReference>
<dbReference type="InterPro" id="IPR000866">
    <property type="entry name" value="AhpC/TSA"/>
</dbReference>
<evidence type="ECO:0000313" key="10">
    <source>
        <dbReference type="Proteomes" id="UP000748108"/>
    </source>
</evidence>
<dbReference type="GO" id="GO:0008379">
    <property type="term" value="F:thioredoxin peroxidase activity"/>
    <property type="evidence" value="ECO:0007669"/>
    <property type="project" value="TreeGrafter"/>
</dbReference>
<keyword evidence="2" id="KW-0575">Peroxidase</keyword>
<dbReference type="InterPro" id="IPR036249">
    <property type="entry name" value="Thioredoxin-like_sf"/>
</dbReference>
<dbReference type="PIRSF" id="PIRSF000239">
    <property type="entry name" value="AHPC"/>
    <property type="match status" value="1"/>
</dbReference>
<dbReference type="Gene3D" id="3.40.30.10">
    <property type="entry name" value="Glutaredoxin"/>
    <property type="match status" value="1"/>
</dbReference>
<dbReference type="GO" id="GO:0006979">
    <property type="term" value="P:response to oxidative stress"/>
    <property type="evidence" value="ECO:0007669"/>
    <property type="project" value="TreeGrafter"/>
</dbReference>
<dbReference type="InterPro" id="IPR019479">
    <property type="entry name" value="Peroxiredoxin_C"/>
</dbReference>
<keyword evidence="5" id="KW-1015">Disulfide bond</keyword>
<accession>A0A947CUG2</accession>
<keyword evidence="3" id="KW-0049">Antioxidant</keyword>
<dbReference type="Proteomes" id="UP000748108">
    <property type="component" value="Unassembled WGS sequence"/>
</dbReference>
<dbReference type="Pfam" id="PF00578">
    <property type="entry name" value="AhpC-TSA"/>
    <property type="match status" value="1"/>
</dbReference>
<dbReference type="InterPro" id="IPR050217">
    <property type="entry name" value="Peroxiredoxin"/>
</dbReference>
<name>A0A947CUG2_HYDSH</name>
<dbReference type="EMBL" id="JAHHQF010000037">
    <property type="protein sequence ID" value="MBT9281267.1"/>
    <property type="molecule type" value="Genomic_DNA"/>
</dbReference>
<dbReference type="Pfam" id="PF10417">
    <property type="entry name" value="1-cysPrx_C"/>
    <property type="match status" value="1"/>
</dbReference>
<evidence type="ECO:0000313" key="9">
    <source>
        <dbReference type="EMBL" id="MBT9281267.1"/>
    </source>
</evidence>
<sequence length="204" mass="22574">MQGTETTTIVRLGDALPDLVLPAYFPETKTEGEIRLGPSAPEKRWTVLVFYPADFTFVCPTELADFARHYDAFRALGAEVVGVSTDTVYTHKAWLESEKLLEGVRFPMAADHAGRLARALNIYNETDGTALRGTFIVDPDGILRAQEVTWYDVGRNAEETLRLLEAFDFVRKNPGVACPAGWRKGEKALRPGMDLVGKVAEALK</sequence>
<proteinExistence type="inferred from homology"/>
<dbReference type="GO" id="GO:0042744">
    <property type="term" value="P:hydrogen peroxide catabolic process"/>
    <property type="evidence" value="ECO:0007669"/>
    <property type="project" value="TreeGrafter"/>
</dbReference>
<keyword evidence="4" id="KW-0560">Oxidoreductase</keyword>
<evidence type="ECO:0000256" key="1">
    <source>
        <dbReference type="ARBA" id="ARBA00009796"/>
    </source>
</evidence>
<dbReference type="PROSITE" id="PS51352">
    <property type="entry name" value="THIOREDOXIN_2"/>
    <property type="match status" value="1"/>
</dbReference>
<evidence type="ECO:0000259" key="8">
    <source>
        <dbReference type="PROSITE" id="PS51352"/>
    </source>
</evidence>